<dbReference type="PANTHER" id="PTHR27007">
    <property type="match status" value="1"/>
</dbReference>
<evidence type="ECO:0000256" key="10">
    <source>
        <dbReference type="ARBA" id="ARBA00022777"/>
    </source>
</evidence>
<dbReference type="PROSITE" id="PS00108">
    <property type="entry name" value="PROTEIN_KINASE_ST"/>
    <property type="match status" value="1"/>
</dbReference>
<dbReference type="InterPro" id="IPR011009">
    <property type="entry name" value="Kinase-like_dom_sf"/>
</dbReference>
<name>A0A6P4AEN9_ZIZJJ</name>
<evidence type="ECO:0000313" key="19">
    <source>
        <dbReference type="Proteomes" id="UP001652623"/>
    </source>
</evidence>
<accession>A0A6P4AEN9</accession>
<keyword evidence="5" id="KW-0808">Transferase</keyword>
<evidence type="ECO:0000256" key="5">
    <source>
        <dbReference type="ARBA" id="ARBA00022679"/>
    </source>
</evidence>
<evidence type="ECO:0000256" key="2">
    <source>
        <dbReference type="ARBA" id="ARBA00007606"/>
    </source>
</evidence>
<dbReference type="Pfam" id="PF00139">
    <property type="entry name" value="Lectin_legB"/>
    <property type="match status" value="1"/>
</dbReference>
<evidence type="ECO:0000256" key="9">
    <source>
        <dbReference type="ARBA" id="ARBA00022741"/>
    </source>
</evidence>
<dbReference type="CDD" id="cd06899">
    <property type="entry name" value="lectin_legume_LecRK_Arcelin_ConA"/>
    <property type="match status" value="1"/>
</dbReference>
<dbReference type="PROSITE" id="PS00107">
    <property type="entry name" value="PROTEIN_KINASE_ATP"/>
    <property type="match status" value="1"/>
</dbReference>
<keyword evidence="7" id="KW-0732">Signal</keyword>
<comment type="similarity">
    <text evidence="3">In the N-terminal section; belongs to the leguminous lectin family.</text>
</comment>
<evidence type="ECO:0000313" key="20">
    <source>
        <dbReference type="RefSeq" id="XP_015884187.1"/>
    </source>
</evidence>
<organism evidence="19 20">
    <name type="scientific">Ziziphus jujuba</name>
    <name type="common">Chinese jujube</name>
    <name type="synonym">Ziziphus sativa</name>
    <dbReference type="NCBI Taxonomy" id="326968"/>
    <lineage>
        <taxon>Eukaryota</taxon>
        <taxon>Viridiplantae</taxon>
        <taxon>Streptophyta</taxon>
        <taxon>Embryophyta</taxon>
        <taxon>Tracheophyta</taxon>
        <taxon>Spermatophyta</taxon>
        <taxon>Magnoliopsida</taxon>
        <taxon>eudicotyledons</taxon>
        <taxon>Gunneridae</taxon>
        <taxon>Pentapetalae</taxon>
        <taxon>rosids</taxon>
        <taxon>fabids</taxon>
        <taxon>Rosales</taxon>
        <taxon>Rhamnaceae</taxon>
        <taxon>Paliureae</taxon>
        <taxon>Ziziphus</taxon>
    </lineage>
</organism>
<feature type="transmembrane region" description="Helical" evidence="17">
    <location>
        <begin position="236"/>
        <end position="259"/>
    </location>
</feature>
<evidence type="ECO:0000256" key="11">
    <source>
        <dbReference type="ARBA" id="ARBA00022840"/>
    </source>
</evidence>
<feature type="domain" description="Protein kinase" evidence="18">
    <location>
        <begin position="301"/>
        <end position="550"/>
    </location>
</feature>
<evidence type="ECO:0000256" key="6">
    <source>
        <dbReference type="ARBA" id="ARBA00022692"/>
    </source>
</evidence>
<dbReference type="KEGG" id="zju:107419871"/>
<feature type="compositionally biased region" description="Polar residues" evidence="16">
    <location>
        <begin position="603"/>
        <end position="612"/>
    </location>
</feature>
<evidence type="ECO:0000256" key="17">
    <source>
        <dbReference type="SAM" id="Phobius"/>
    </source>
</evidence>
<keyword evidence="19" id="KW-1185">Reference proteome</keyword>
<dbReference type="SUPFAM" id="SSF56112">
    <property type="entry name" value="Protein kinase-like (PK-like)"/>
    <property type="match status" value="1"/>
</dbReference>
<reference evidence="20" key="1">
    <citation type="submission" date="2025-08" db="UniProtKB">
        <authorList>
            <consortium name="RefSeq"/>
        </authorList>
    </citation>
    <scope>IDENTIFICATION</scope>
    <source>
        <tissue evidence="20">Seedling</tissue>
    </source>
</reference>
<keyword evidence="12 17" id="KW-1133">Transmembrane helix</keyword>
<dbReference type="GO" id="GO:0005524">
    <property type="term" value="F:ATP binding"/>
    <property type="evidence" value="ECO:0007669"/>
    <property type="project" value="UniProtKB-UniRule"/>
</dbReference>
<dbReference type="GO" id="GO:0030246">
    <property type="term" value="F:carbohydrate binding"/>
    <property type="evidence" value="ECO:0007669"/>
    <property type="project" value="UniProtKB-KW"/>
</dbReference>
<dbReference type="Proteomes" id="UP001652623">
    <property type="component" value="Chromosome 5"/>
</dbReference>
<dbReference type="Gene3D" id="1.10.510.10">
    <property type="entry name" value="Transferase(Phosphotransferase) domain 1"/>
    <property type="match status" value="1"/>
</dbReference>
<evidence type="ECO:0000256" key="15">
    <source>
        <dbReference type="PROSITE-ProRule" id="PRU10141"/>
    </source>
</evidence>
<keyword evidence="11 15" id="KW-0067">ATP-binding</keyword>
<dbReference type="AlphaFoldDB" id="A0A6P4AEN9"/>
<comment type="subcellular location">
    <subcellularLocation>
        <location evidence="1">Membrane</location>
        <topology evidence="1">Single-pass type I membrane protein</topology>
    </subcellularLocation>
</comment>
<sequence>MANPTGFVVRNNEICYKWIDYFYIGRATYSEPLHHWDSASGTLTDFTTRFSMRVVTYGNTGDGLAFFLAPVGYPIPPNSPGAYLGLLNATTRFDISQNQILMVEFDTYPIIAPDYNWDPQEQHVGININSIASVVNTSWDANSHSGQVADVYISYNATTNNLSVSWIYREEENHPVSSSLFHIIDLKEVLPEGVTFGFSASTGLYLEGHTIVSWEFISSLDADKVVSKKGGVPKRVITLIVVAIFLALLFGVGICLIVTRKLRKKRNKRGHESISVNTNLERGALPKRFSHQELVAATGGFANGRKLGQGGSGQIYKGTLTDIDRLVAVKRIFAGSDHSERIFINEVKIISHLIHRNLVQFIGWCHEQDEFLLVYEYMSNGSLDSHLFGNKKNLPWNVRYKISLELASAVHYLNEDAEQCVLHRDIKSANILLGTDFSTKLGDFGVAKLVDRRLRTQMTGVIGTYGYLAPEYANGGRASKESDMYSFGVVALEIACGRRTYQQGEYHVPLMRWVWELYLTGNIMDAVDERLKMDFDSNQMERLIIVGLWCTHSCDKERPKAGQVIKVLQLDMPMPEVPHDMHDQAFYSFLPSQQSSDSFQSPATSSIKNAGR</sequence>
<dbReference type="Pfam" id="PF00069">
    <property type="entry name" value="Pkinase"/>
    <property type="match status" value="1"/>
</dbReference>
<evidence type="ECO:0000256" key="7">
    <source>
        <dbReference type="ARBA" id="ARBA00022729"/>
    </source>
</evidence>
<evidence type="ECO:0000256" key="4">
    <source>
        <dbReference type="ARBA" id="ARBA00010217"/>
    </source>
</evidence>
<keyword evidence="10 20" id="KW-0418">Kinase</keyword>
<dbReference type="InParanoid" id="A0A6P4AEN9"/>
<feature type="binding site" evidence="15">
    <location>
        <position position="330"/>
    </location>
    <ligand>
        <name>ATP</name>
        <dbReference type="ChEBI" id="CHEBI:30616"/>
    </ligand>
</feature>
<evidence type="ECO:0000256" key="16">
    <source>
        <dbReference type="SAM" id="MobiDB-lite"/>
    </source>
</evidence>
<comment type="similarity">
    <text evidence="4">In the C-terminal section; belongs to the protein kinase superfamily. Ser/Thr protein kinase family.</text>
</comment>
<evidence type="ECO:0000256" key="1">
    <source>
        <dbReference type="ARBA" id="ARBA00004479"/>
    </source>
</evidence>
<feature type="compositionally biased region" description="Low complexity" evidence="16">
    <location>
        <begin position="593"/>
        <end position="602"/>
    </location>
</feature>
<keyword evidence="8" id="KW-0430">Lectin</keyword>
<dbReference type="PROSITE" id="PS50011">
    <property type="entry name" value="PROTEIN_KINASE_DOM"/>
    <property type="match status" value="1"/>
</dbReference>
<feature type="region of interest" description="Disordered" evidence="16">
    <location>
        <begin position="593"/>
        <end position="612"/>
    </location>
</feature>
<comment type="similarity">
    <text evidence="2">Belongs to the leguminous lectin family.</text>
</comment>
<evidence type="ECO:0000256" key="8">
    <source>
        <dbReference type="ARBA" id="ARBA00022734"/>
    </source>
</evidence>
<evidence type="ECO:0000259" key="18">
    <source>
        <dbReference type="PROSITE" id="PS50011"/>
    </source>
</evidence>
<keyword evidence="13 17" id="KW-0472">Membrane</keyword>
<evidence type="ECO:0000256" key="14">
    <source>
        <dbReference type="ARBA" id="ARBA00023170"/>
    </source>
</evidence>
<dbReference type="Gene3D" id="3.30.200.20">
    <property type="entry name" value="Phosphorylase Kinase, domain 1"/>
    <property type="match status" value="1"/>
</dbReference>
<evidence type="ECO:0000256" key="3">
    <source>
        <dbReference type="ARBA" id="ARBA00008536"/>
    </source>
</evidence>
<dbReference type="SUPFAM" id="SSF49899">
    <property type="entry name" value="Concanavalin A-like lectins/glucanases"/>
    <property type="match status" value="1"/>
</dbReference>
<evidence type="ECO:0000256" key="13">
    <source>
        <dbReference type="ARBA" id="ARBA00023136"/>
    </source>
</evidence>
<evidence type="ECO:0000256" key="12">
    <source>
        <dbReference type="ARBA" id="ARBA00022989"/>
    </source>
</evidence>
<dbReference type="InterPro" id="IPR000719">
    <property type="entry name" value="Prot_kinase_dom"/>
</dbReference>
<dbReference type="GeneID" id="107419871"/>
<dbReference type="InterPro" id="IPR017441">
    <property type="entry name" value="Protein_kinase_ATP_BS"/>
</dbReference>
<protein>
    <submittedName>
        <fullName evidence="20">L-type lectin-domain containing receptor kinase IX.1</fullName>
    </submittedName>
</protein>
<dbReference type="SMR" id="A0A6P4AEN9"/>
<gene>
    <name evidence="20" type="primary">LOC107419871</name>
</gene>
<proteinExistence type="inferred from homology"/>
<dbReference type="RefSeq" id="XP_015884187.1">
    <property type="nucleotide sequence ID" value="XM_016028701.3"/>
</dbReference>
<dbReference type="GO" id="GO:0016020">
    <property type="term" value="C:membrane"/>
    <property type="evidence" value="ECO:0007669"/>
    <property type="project" value="UniProtKB-SubCell"/>
</dbReference>
<dbReference type="InterPro" id="IPR013320">
    <property type="entry name" value="ConA-like_dom_sf"/>
</dbReference>
<dbReference type="SMART" id="SM00220">
    <property type="entry name" value="S_TKc"/>
    <property type="match status" value="1"/>
</dbReference>
<keyword evidence="14 20" id="KW-0675">Receptor</keyword>
<dbReference type="Gene3D" id="2.60.120.200">
    <property type="match status" value="1"/>
</dbReference>
<keyword evidence="6 17" id="KW-0812">Transmembrane</keyword>
<dbReference type="FunFam" id="1.10.510.10:FF:000522">
    <property type="entry name" value="L-type lectin-domain containing receptor kinase IX.1"/>
    <property type="match status" value="1"/>
</dbReference>
<dbReference type="InterPro" id="IPR001220">
    <property type="entry name" value="Legume_lectin_dom"/>
</dbReference>
<keyword evidence="9 15" id="KW-0547">Nucleotide-binding</keyword>
<dbReference type="GO" id="GO:0004672">
    <property type="term" value="F:protein kinase activity"/>
    <property type="evidence" value="ECO:0007669"/>
    <property type="project" value="InterPro"/>
</dbReference>
<dbReference type="InterPro" id="IPR008271">
    <property type="entry name" value="Ser/Thr_kinase_AS"/>
</dbReference>
<dbReference type="InterPro" id="IPR050528">
    <property type="entry name" value="L-type_Lectin-RKs"/>
</dbReference>